<keyword evidence="2" id="KW-1185">Reference proteome</keyword>
<dbReference type="CDD" id="cd00085">
    <property type="entry name" value="HNHc"/>
    <property type="match status" value="1"/>
</dbReference>
<organism evidence="1 2">
    <name type="scientific">Vibrio algivorus</name>
    <dbReference type="NCBI Taxonomy" id="1667024"/>
    <lineage>
        <taxon>Bacteria</taxon>
        <taxon>Pseudomonadati</taxon>
        <taxon>Pseudomonadota</taxon>
        <taxon>Gammaproteobacteria</taxon>
        <taxon>Vibrionales</taxon>
        <taxon>Vibrionaceae</taxon>
        <taxon>Vibrio</taxon>
    </lineage>
</organism>
<evidence type="ECO:0008006" key="3">
    <source>
        <dbReference type="Google" id="ProtNLM"/>
    </source>
</evidence>
<evidence type="ECO:0000313" key="1">
    <source>
        <dbReference type="EMBL" id="GLT14316.1"/>
    </source>
</evidence>
<accession>A0ABQ6EMV3</accession>
<reference evidence="2" key="1">
    <citation type="journal article" date="2019" name="Int. J. Syst. Evol. Microbiol.">
        <title>The Global Catalogue of Microorganisms (GCM) 10K type strain sequencing project: providing services to taxonomists for standard genome sequencing and annotation.</title>
        <authorList>
            <consortium name="The Broad Institute Genomics Platform"/>
            <consortium name="The Broad Institute Genome Sequencing Center for Infectious Disease"/>
            <person name="Wu L."/>
            <person name="Ma J."/>
        </authorList>
    </citation>
    <scope>NUCLEOTIDE SEQUENCE [LARGE SCALE GENOMIC DNA]</scope>
    <source>
        <strain evidence="2">NBRC 111146</strain>
    </source>
</reference>
<dbReference type="EMBL" id="BSPV01000004">
    <property type="protein sequence ID" value="GLT14316.1"/>
    <property type="molecule type" value="Genomic_DNA"/>
</dbReference>
<dbReference type="InterPro" id="IPR003615">
    <property type="entry name" value="HNH_nuc"/>
</dbReference>
<proteinExistence type="predicted"/>
<name>A0ABQ6EMV3_9VIBR</name>
<gene>
    <name evidence="1" type="ORF">GCM10007931_12910</name>
</gene>
<dbReference type="RefSeq" id="WP_089122729.1">
    <property type="nucleotide sequence ID" value="NZ_BSPV01000004.1"/>
</dbReference>
<comment type="caution">
    <text evidence="1">The sequence shown here is derived from an EMBL/GenBank/DDBJ whole genome shotgun (WGS) entry which is preliminary data.</text>
</comment>
<evidence type="ECO:0000313" key="2">
    <source>
        <dbReference type="Proteomes" id="UP001157156"/>
    </source>
</evidence>
<protein>
    <recommendedName>
        <fullName evidence="3">HNH endonuclease</fullName>
    </recommendedName>
</protein>
<dbReference type="Proteomes" id="UP001157156">
    <property type="component" value="Unassembled WGS sequence"/>
</dbReference>
<sequence length="370" mass="41940">MSKRTENALIARGFDTTLAKTLAIGGYTLSKLKTMQVDDLISIGIDEHLAAKLMKEPRPAIPQNILCNVLFNNRRTCCVCRDASKSVVVHHIIEWSKSRSHAEENLSVLCLEHHDLAHTTKHLSQNLTADEILFHKALWESQVSLIDSQTLLRLRRERSVARWDWINIPRVFEIFSECIVEFEPSPVIDNLKKDKVIDDRGMLLDESHWECGKSNQQYFIDFGGGCEVASYLGGVLEAMIQVLPIIDITSMLQHRGQIRSLITYGSYIGVQAPFYFSTLENHGDHRQEVRRAYYQGYGVKIEFTYQPWFCTSSSAKHSGMSGRRVQTVIGFVRDISSIDGELVISISCLAAGTGFKTHEGRVLPNYERYA</sequence>